<feature type="compositionally biased region" description="Basic and acidic residues" evidence="6">
    <location>
        <begin position="548"/>
        <end position="557"/>
    </location>
</feature>
<organism evidence="8 9">
    <name type="scientific">bacterium (Candidatus Blackallbacteria) CG17_big_fil_post_rev_8_21_14_2_50_48_46</name>
    <dbReference type="NCBI Taxonomy" id="2014261"/>
    <lineage>
        <taxon>Bacteria</taxon>
        <taxon>Candidatus Blackallbacteria</taxon>
    </lineage>
</organism>
<sequence>MSAAKKYCLECFVIMDAEQEVCPNCGYQQPPNNNPLYLKPPFRLNRQYVIGKVLGHGGFGITYLGFDRHLNTRVAIKEYFPSEFASRAPDGQQVIPYSGEKSELFRLGREKFIAEARLLASLRSPNIVRIRHFFEESNTAYFIMEYLEGGTLTEYLQQEQGQISVEKAKEILMPLLEALEEVHAKNSYHRDIKPDNIYITQRGLPILLDFGAARQHMSGATTNLLSFLTPGFAPAEQYSSNGIQGPWTDIYALAATIYFCLTGEAPPSPQDRMMGDAELKHPSELGVEISPKDEEWLFKGLEIKWSQRPENIAEWKKLIKAADAPAAPPPNQRRAEEENFMRIAILPRLVSRFLTPSAESEIHESAGFMDISRERVNSLIEEALLMTGSTRRDPEAEQRKEKERRQKVEEERKKREELIQARELERKKEAEEEKKRREAERKAQAEAQKKAEAEQQRQEELRREAERVRREAEQERQRKLEEARKRQEALDHKGFQAENIKPSGKQKISIDELARQAAAQEKDYIQETIPEIDLDEPLQAPKAQVRKPAPEKMEPKPAPESPIRKPQAAPPSAPPAPDIPASAQVIAAPRFTNLMGMDFIKIDPLPSLFHMGKADSRYQVLLTRSYYLQTTPVTQGQWRMVMGVNPSHFQGDEWRPVEQVSWDDCQIFIQRLNSLKEGLYRLPTEAEWEFACRSAESKTYSFGSNEAELPDHAWFDGNSEGSTHPVGLKKPNAWSLYDMHGNVWEWVQDRYGPYPEGAYTDPQGSETGASRIMRGGSWNLGATYCRAESRNYETPGYRFQNLGFRLLLEIK</sequence>
<dbReference type="GO" id="GO:0000407">
    <property type="term" value="C:phagophore assembly site"/>
    <property type="evidence" value="ECO:0007669"/>
    <property type="project" value="TreeGrafter"/>
</dbReference>
<name>A0A2M7G1S3_9BACT</name>
<protein>
    <recommendedName>
        <fullName evidence="7">Protein kinase domain-containing protein</fullName>
    </recommendedName>
</protein>
<dbReference type="GO" id="GO:0005524">
    <property type="term" value="F:ATP binding"/>
    <property type="evidence" value="ECO:0007669"/>
    <property type="project" value="UniProtKB-UniRule"/>
</dbReference>
<dbReference type="PROSITE" id="PS00107">
    <property type="entry name" value="PROTEIN_KINASE_ATP"/>
    <property type="match status" value="1"/>
</dbReference>
<evidence type="ECO:0000313" key="9">
    <source>
        <dbReference type="Proteomes" id="UP000231019"/>
    </source>
</evidence>
<dbReference type="GO" id="GO:0004674">
    <property type="term" value="F:protein serine/threonine kinase activity"/>
    <property type="evidence" value="ECO:0007669"/>
    <property type="project" value="InterPro"/>
</dbReference>
<feature type="compositionally biased region" description="Pro residues" evidence="6">
    <location>
        <begin position="568"/>
        <end position="578"/>
    </location>
</feature>
<evidence type="ECO:0000256" key="2">
    <source>
        <dbReference type="ARBA" id="ARBA00022741"/>
    </source>
</evidence>
<dbReference type="InterPro" id="IPR016187">
    <property type="entry name" value="CTDL_fold"/>
</dbReference>
<feature type="compositionally biased region" description="Basic and acidic residues" evidence="6">
    <location>
        <begin position="390"/>
        <end position="495"/>
    </location>
</feature>
<dbReference type="GO" id="GO:0016020">
    <property type="term" value="C:membrane"/>
    <property type="evidence" value="ECO:0007669"/>
    <property type="project" value="TreeGrafter"/>
</dbReference>
<evidence type="ECO:0000256" key="1">
    <source>
        <dbReference type="ARBA" id="ARBA00022679"/>
    </source>
</evidence>
<accession>A0A2M7G1S3</accession>
<keyword evidence="1" id="KW-0808">Transferase</keyword>
<comment type="caution">
    <text evidence="8">The sequence shown here is derived from an EMBL/GenBank/DDBJ whole genome shotgun (WGS) entry which is preliminary data.</text>
</comment>
<dbReference type="EMBL" id="PFFQ01000047">
    <property type="protein sequence ID" value="PIW15698.1"/>
    <property type="molecule type" value="Genomic_DNA"/>
</dbReference>
<feature type="binding site" evidence="5">
    <location>
        <position position="77"/>
    </location>
    <ligand>
        <name>ATP</name>
        <dbReference type="ChEBI" id="CHEBI:30616"/>
    </ligand>
</feature>
<dbReference type="PANTHER" id="PTHR24348:SF22">
    <property type="entry name" value="NON-SPECIFIC SERINE_THREONINE PROTEIN KINASE"/>
    <property type="match status" value="1"/>
</dbReference>
<dbReference type="InterPro" id="IPR005532">
    <property type="entry name" value="SUMF_dom"/>
</dbReference>
<feature type="region of interest" description="Disordered" evidence="6">
    <location>
        <begin position="385"/>
        <end position="507"/>
    </location>
</feature>
<dbReference type="Gene3D" id="3.90.1580.10">
    <property type="entry name" value="paralog of FGE (formylglycine-generating enzyme)"/>
    <property type="match status" value="1"/>
</dbReference>
<keyword evidence="4 5" id="KW-0067">ATP-binding</keyword>
<dbReference type="InterPro" id="IPR045269">
    <property type="entry name" value="Atg1-like"/>
</dbReference>
<keyword evidence="2 5" id="KW-0547">Nucleotide-binding</keyword>
<dbReference type="SMART" id="SM00220">
    <property type="entry name" value="S_TKc"/>
    <property type="match status" value="1"/>
</dbReference>
<proteinExistence type="predicted"/>
<gene>
    <name evidence="8" type="ORF">COW36_16305</name>
</gene>
<dbReference type="CDD" id="cd14014">
    <property type="entry name" value="STKc_PknB_like"/>
    <property type="match status" value="1"/>
</dbReference>
<evidence type="ECO:0000259" key="7">
    <source>
        <dbReference type="PROSITE" id="PS50011"/>
    </source>
</evidence>
<dbReference type="SUPFAM" id="SSF56436">
    <property type="entry name" value="C-type lectin-like"/>
    <property type="match status" value="1"/>
</dbReference>
<dbReference type="InterPro" id="IPR017441">
    <property type="entry name" value="Protein_kinase_ATP_BS"/>
</dbReference>
<dbReference type="InterPro" id="IPR011009">
    <property type="entry name" value="Kinase-like_dom_sf"/>
</dbReference>
<reference evidence="8 9" key="1">
    <citation type="submission" date="2017-09" db="EMBL/GenBank/DDBJ databases">
        <title>Depth-based differentiation of microbial function through sediment-hosted aquifers and enrichment of novel symbionts in the deep terrestrial subsurface.</title>
        <authorList>
            <person name="Probst A.J."/>
            <person name="Ladd B."/>
            <person name="Jarett J.K."/>
            <person name="Geller-Mcgrath D.E."/>
            <person name="Sieber C.M."/>
            <person name="Emerson J.B."/>
            <person name="Anantharaman K."/>
            <person name="Thomas B.C."/>
            <person name="Malmstrom R."/>
            <person name="Stieglmeier M."/>
            <person name="Klingl A."/>
            <person name="Woyke T."/>
            <person name="Ryan C.M."/>
            <person name="Banfield J.F."/>
        </authorList>
    </citation>
    <scope>NUCLEOTIDE SEQUENCE [LARGE SCALE GENOMIC DNA]</scope>
    <source>
        <strain evidence="8">CG17_big_fil_post_rev_8_21_14_2_50_48_46</strain>
    </source>
</reference>
<dbReference type="Proteomes" id="UP000231019">
    <property type="component" value="Unassembled WGS sequence"/>
</dbReference>
<dbReference type="PROSITE" id="PS50011">
    <property type="entry name" value="PROTEIN_KINASE_DOM"/>
    <property type="match status" value="1"/>
</dbReference>
<dbReference type="Pfam" id="PF03781">
    <property type="entry name" value="FGE-sulfatase"/>
    <property type="match status" value="1"/>
</dbReference>
<keyword evidence="3" id="KW-0418">Kinase</keyword>
<dbReference type="Gene3D" id="1.10.510.10">
    <property type="entry name" value="Transferase(Phosphotransferase) domain 1"/>
    <property type="match status" value="1"/>
</dbReference>
<dbReference type="PANTHER" id="PTHR24348">
    <property type="entry name" value="SERINE/THREONINE-PROTEIN KINASE UNC-51-RELATED"/>
    <property type="match status" value="1"/>
</dbReference>
<dbReference type="GO" id="GO:0005776">
    <property type="term" value="C:autophagosome"/>
    <property type="evidence" value="ECO:0007669"/>
    <property type="project" value="TreeGrafter"/>
</dbReference>
<evidence type="ECO:0000256" key="4">
    <source>
        <dbReference type="ARBA" id="ARBA00022840"/>
    </source>
</evidence>
<dbReference type="InterPro" id="IPR000719">
    <property type="entry name" value="Prot_kinase_dom"/>
</dbReference>
<feature type="domain" description="Protein kinase" evidence="7">
    <location>
        <begin position="48"/>
        <end position="385"/>
    </location>
</feature>
<evidence type="ECO:0000256" key="5">
    <source>
        <dbReference type="PROSITE-ProRule" id="PRU10141"/>
    </source>
</evidence>
<dbReference type="AlphaFoldDB" id="A0A2M7G1S3"/>
<evidence type="ECO:0000313" key="8">
    <source>
        <dbReference type="EMBL" id="PIW15698.1"/>
    </source>
</evidence>
<dbReference type="SUPFAM" id="SSF56112">
    <property type="entry name" value="Protein kinase-like (PK-like)"/>
    <property type="match status" value="1"/>
</dbReference>
<evidence type="ECO:0000256" key="3">
    <source>
        <dbReference type="ARBA" id="ARBA00022777"/>
    </source>
</evidence>
<dbReference type="GO" id="GO:0005829">
    <property type="term" value="C:cytosol"/>
    <property type="evidence" value="ECO:0007669"/>
    <property type="project" value="TreeGrafter"/>
</dbReference>
<dbReference type="Pfam" id="PF00069">
    <property type="entry name" value="Pkinase"/>
    <property type="match status" value="1"/>
</dbReference>
<dbReference type="InterPro" id="IPR042095">
    <property type="entry name" value="SUMF_sf"/>
</dbReference>
<evidence type="ECO:0000256" key="6">
    <source>
        <dbReference type="SAM" id="MobiDB-lite"/>
    </source>
</evidence>
<feature type="region of interest" description="Disordered" evidence="6">
    <location>
        <begin position="530"/>
        <end position="579"/>
    </location>
</feature>